<evidence type="ECO:0000256" key="1">
    <source>
        <dbReference type="SAM" id="MobiDB-lite"/>
    </source>
</evidence>
<dbReference type="AlphaFoldDB" id="A0A6L7F481"/>
<dbReference type="RefSeq" id="WP_160879916.1">
    <property type="nucleotide sequence ID" value="NZ_WUEK01000016.1"/>
</dbReference>
<evidence type="ECO:0000313" key="3">
    <source>
        <dbReference type="EMBL" id="MXG91986.1"/>
    </source>
</evidence>
<organism evidence="3 4">
    <name type="scientific">Nocardioides flavescens</name>
    <dbReference type="NCBI Taxonomy" id="2691959"/>
    <lineage>
        <taxon>Bacteria</taxon>
        <taxon>Bacillati</taxon>
        <taxon>Actinomycetota</taxon>
        <taxon>Actinomycetes</taxon>
        <taxon>Propionibacteriales</taxon>
        <taxon>Nocardioidaceae</taxon>
        <taxon>Nocardioides</taxon>
    </lineage>
</organism>
<feature type="region of interest" description="Disordered" evidence="1">
    <location>
        <begin position="32"/>
        <end position="61"/>
    </location>
</feature>
<name>A0A6L7F481_9ACTN</name>
<evidence type="ECO:0000256" key="2">
    <source>
        <dbReference type="SAM" id="SignalP"/>
    </source>
</evidence>
<feature type="chain" id="PRO_5038370513" evidence="2">
    <location>
        <begin position="23"/>
        <end position="220"/>
    </location>
</feature>
<reference evidence="3 4" key="1">
    <citation type="submission" date="2019-12" db="EMBL/GenBank/DDBJ databases">
        <authorList>
            <person name="Kun Z."/>
        </authorList>
    </citation>
    <scope>NUCLEOTIDE SEQUENCE [LARGE SCALE GENOMIC DNA]</scope>
    <source>
        <strain evidence="3 4">YIM 123512</strain>
    </source>
</reference>
<dbReference type="Proteomes" id="UP000473325">
    <property type="component" value="Unassembled WGS sequence"/>
</dbReference>
<dbReference type="PROSITE" id="PS51257">
    <property type="entry name" value="PROKAR_LIPOPROTEIN"/>
    <property type="match status" value="1"/>
</dbReference>
<evidence type="ECO:0000313" key="4">
    <source>
        <dbReference type="Proteomes" id="UP000473325"/>
    </source>
</evidence>
<feature type="compositionally biased region" description="Pro residues" evidence="1">
    <location>
        <begin position="48"/>
        <end position="57"/>
    </location>
</feature>
<gene>
    <name evidence="3" type="ORF">GRQ65_20800</name>
</gene>
<comment type="caution">
    <text evidence="3">The sequence shown here is derived from an EMBL/GenBank/DDBJ whole genome shotgun (WGS) entry which is preliminary data.</text>
</comment>
<keyword evidence="4" id="KW-1185">Reference proteome</keyword>
<proteinExistence type="predicted"/>
<dbReference type="EMBL" id="WUEK01000016">
    <property type="protein sequence ID" value="MXG91986.1"/>
    <property type="molecule type" value="Genomic_DNA"/>
</dbReference>
<protein>
    <submittedName>
        <fullName evidence="3">Uncharacterized protein</fullName>
    </submittedName>
</protein>
<sequence length="220" mass="21894">MPVRPSGVKPLLAATAALLVLAVSGCGSETDAVDTGLATEPSLSSSPSAPPAAPPSPTGTVRTAGLVTVIDEGEGPEVCLGPIAMSFPPQCSGPAVEGWDWSTSGQGMHETQGSIRWGSYALTGTWDGSALTVDDAVPAALYDAAPVPSEPGSEATVSVIQGADEVVAALQTAVPDAMGVTVLDGQVHLDVAYDDGSVQDWADATYGPGVVVVTSALLPA</sequence>
<accession>A0A6L7F481</accession>
<keyword evidence="2" id="KW-0732">Signal</keyword>
<feature type="signal peptide" evidence="2">
    <location>
        <begin position="1"/>
        <end position="22"/>
    </location>
</feature>